<dbReference type="EMBL" id="MFVE01000006">
    <property type="protein sequence ID" value="OGI95205.1"/>
    <property type="molecule type" value="Genomic_DNA"/>
</dbReference>
<protein>
    <recommendedName>
        <fullName evidence="4">Phage holin family protein</fullName>
    </recommendedName>
</protein>
<dbReference type="AlphaFoldDB" id="A0A1F6XM63"/>
<dbReference type="PANTHER" id="PTHR37309:SF1">
    <property type="entry name" value="SLR0284 PROTEIN"/>
    <property type="match status" value="1"/>
</dbReference>
<dbReference type="Proteomes" id="UP000178104">
    <property type="component" value="Unassembled WGS sequence"/>
</dbReference>
<accession>A0A1F6XM63</accession>
<evidence type="ECO:0000256" key="1">
    <source>
        <dbReference type="SAM" id="Phobius"/>
    </source>
</evidence>
<proteinExistence type="predicted"/>
<evidence type="ECO:0000313" key="2">
    <source>
        <dbReference type="EMBL" id="OGI95205.1"/>
    </source>
</evidence>
<dbReference type="PANTHER" id="PTHR37309">
    <property type="entry name" value="SLR0284 PROTEIN"/>
    <property type="match status" value="1"/>
</dbReference>
<evidence type="ECO:0000313" key="3">
    <source>
        <dbReference type="Proteomes" id="UP000178104"/>
    </source>
</evidence>
<dbReference type="InterPro" id="IPR007165">
    <property type="entry name" value="Phage_holin_4_2"/>
</dbReference>
<feature type="transmembrane region" description="Helical" evidence="1">
    <location>
        <begin position="28"/>
        <end position="46"/>
    </location>
</feature>
<evidence type="ECO:0008006" key="4">
    <source>
        <dbReference type="Google" id="ProtNLM"/>
    </source>
</evidence>
<gene>
    <name evidence="2" type="ORF">A2917_00950</name>
</gene>
<feature type="transmembrane region" description="Helical" evidence="1">
    <location>
        <begin position="53"/>
        <end position="77"/>
    </location>
</feature>
<keyword evidence="1" id="KW-1133">Transmembrane helix</keyword>
<reference evidence="2 3" key="1">
    <citation type="journal article" date="2016" name="Nat. Commun.">
        <title>Thousands of microbial genomes shed light on interconnected biogeochemical processes in an aquifer system.</title>
        <authorList>
            <person name="Anantharaman K."/>
            <person name="Brown C.T."/>
            <person name="Hug L.A."/>
            <person name="Sharon I."/>
            <person name="Castelle C.J."/>
            <person name="Probst A.J."/>
            <person name="Thomas B.C."/>
            <person name="Singh A."/>
            <person name="Wilkins M.J."/>
            <person name="Karaoz U."/>
            <person name="Brodie E.L."/>
            <person name="Williams K.H."/>
            <person name="Hubbard S.S."/>
            <person name="Banfield J.F."/>
        </authorList>
    </citation>
    <scope>NUCLEOTIDE SEQUENCE [LARGE SCALE GENOMIC DNA]</scope>
</reference>
<comment type="caution">
    <text evidence="2">The sequence shown here is derived from an EMBL/GenBank/DDBJ whole genome shotgun (WGS) entry which is preliminary data.</text>
</comment>
<keyword evidence="1" id="KW-0812">Transmembrane</keyword>
<keyword evidence="1" id="KW-0472">Membrane</keyword>
<sequence length="116" mass="12341">MKILIHWLVAAVAILISAYVLPGVHVTGLVAALVLALVLGIINAFLRPLLVVLTLPVTILTLGLFVFVINGFLVMLAASIVPGFTVDSFWWALVFGIVLAIVSAVLHSFEKEAPVV</sequence>
<feature type="transmembrane region" description="Helical" evidence="1">
    <location>
        <begin position="89"/>
        <end position="109"/>
    </location>
</feature>
<dbReference type="STRING" id="1801780.A2917_00950"/>
<organism evidence="2 3">
    <name type="scientific">Candidatus Nomurabacteria bacterium RIFCSPLOWO2_01_FULL_42_17</name>
    <dbReference type="NCBI Taxonomy" id="1801780"/>
    <lineage>
        <taxon>Bacteria</taxon>
        <taxon>Candidatus Nomuraibacteriota</taxon>
    </lineage>
</organism>
<name>A0A1F6XM63_9BACT</name>
<dbReference type="Pfam" id="PF04020">
    <property type="entry name" value="Phage_holin_4_2"/>
    <property type="match status" value="1"/>
</dbReference>